<dbReference type="EMBL" id="FMAR01000003">
    <property type="protein sequence ID" value="SCC06921.1"/>
    <property type="molecule type" value="Genomic_DNA"/>
</dbReference>
<dbReference type="PROSITE" id="PS51257">
    <property type="entry name" value="PROKAR_LIPOPROTEIN"/>
    <property type="match status" value="1"/>
</dbReference>
<keyword evidence="1" id="KW-0732">Signal</keyword>
<proteinExistence type="predicted"/>
<gene>
    <name evidence="2" type="ORF">GA0116948_103125</name>
</gene>
<evidence type="ECO:0000313" key="2">
    <source>
        <dbReference type="EMBL" id="SCC06921.1"/>
    </source>
</evidence>
<dbReference type="OrthoDB" id="116695at2"/>
<evidence type="ECO:0000256" key="1">
    <source>
        <dbReference type="SAM" id="SignalP"/>
    </source>
</evidence>
<evidence type="ECO:0000313" key="3">
    <source>
        <dbReference type="Proteomes" id="UP000242818"/>
    </source>
</evidence>
<protein>
    <submittedName>
        <fullName evidence="2">Uncharacterized protein</fullName>
    </submittedName>
</protein>
<dbReference type="RefSeq" id="WP_123891698.1">
    <property type="nucleotide sequence ID" value="NZ_FMAR01000003.1"/>
</dbReference>
<organism evidence="2 3">
    <name type="scientific">Chitinophaga costaii</name>
    <dbReference type="NCBI Taxonomy" id="1335309"/>
    <lineage>
        <taxon>Bacteria</taxon>
        <taxon>Pseudomonadati</taxon>
        <taxon>Bacteroidota</taxon>
        <taxon>Chitinophagia</taxon>
        <taxon>Chitinophagales</taxon>
        <taxon>Chitinophagaceae</taxon>
        <taxon>Chitinophaga</taxon>
    </lineage>
</organism>
<feature type="signal peptide" evidence="1">
    <location>
        <begin position="1"/>
        <end position="28"/>
    </location>
</feature>
<dbReference type="AlphaFoldDB" id="A0A1C4BIZ2"/>
<reference evidence="2 3" key="1">
    <citation type="submission" date="2016-08" db="EMBL/GenBank/DDBJ databases">
        <authorList>
            <person name="Seilhamer J.J."/>
        </authorList>
    </citation>
    <scope>NUCLEOTIDE SEQUENCE [LARGE SCALE GENOMIC DNA]</scope>
    <source>
        <strain evidence="2 3">A37T2</strain>
    </source>
</reference>
<keyword evidence="3" id="KW-1185">Reference proteome</keyword>
<dbReference type="Proteomes" id="UP000242818">
    <property type="component" value="Unassembled WGS sequence"/>
</dbReference>
<accession>A0A1C4BIZ2</accession>
<dbReference type="STRING" id="1335309.GA0116948_103125"/>
<feature type="chain" id="PRO_5008689345" evidence="1">
    <location>
        <begin position="29"/>
        <end position="166"/>
    </location>
</feature>
<name>A0A1C4BIZ2_9BACT</name>
<sequence length="166" mass="18340">MKYIFSCSLISYLVLVLVACQPTGTKTAASVELTAPSSFVIPDSSLRQISAPDTLFTNGIRPAQWKLAGFSDPTAFKRFLALFKDWVVHGQADSITAHINFPLAHYKSAAVFKQAYGQVFDSAMKATVLQQPLNCIFRNYQGAMLGNGEIWWAELNGQYKIIAINK</sequence>